<feature type="transmembrane region" description="Helical" evidence="1">
    <location>
        <begin position="53"/>
        <end position="71"/>
    </location>
</feature>
<protein>
    <submittedName>
        <fullName evidence="2">Uncharacterized protein</fullName>
    </submittedName>
</protein>
<accession>Q88JY3</accession>
<keyword evidence="1" id="KW-0812">Transmembrane</keyword>
<dbReference type="AlphaFoldDB" id="Q88JY3"/>
<dbReference type="KEGG" id="ppu:PP_2510"/>
<dbReference type="EMBL" id="AE015451">
    <property type="protein sequence ID" value="AAN68122.1"/>
    <property type="molecule type" value="Genomic_DNA"/>
</dbReference>
<dbReference type="OrthoDB" id="6999582at2"/>
<organism evidence="2 3">
    <name type="scientific">Pseudomonas putida (strain ATCC 47054 / DSM 6125 / CFBP 8728 / NCIMB 11950 / KT2440)</name>
    <dbReference type="NCBI Taxonomy" id="160488"/>
    <lineage>
        <taxon>Bacteria</taxon>
        <taxon>Pseudomonadati</taxon>
        <taxon>Pseudomonadota</taxon>
        <taxon>Gammaproteobacteria</taxon>
        <taxon>Pseudomonadales</taxon>
        <taxon>Pseudomonadaceae</taxon>
        <taxon>Pseudomonas</taxon>
    </lineage>
</organism>
<evidence type="ECO:0000256" key="1">
    <source>
        <dbReference type="SAM" id="Phobius"/>
    </source>
</evidence>
<dbReference type="HOGENOM" id="CLU_2525013_0_0_6"/>
<gene>
    <name evidence="2" type="ordered locus">PP_2510</name>
</gene>
<dbReference type="DNASU" id="1045747"/>
<keyword evidence="1" id="KW-1133">Transmembrane helix</keyword>
<keyword evidence="1" id="KW-0472">Membrane</keyword>
<dbReference type="Proteomes" id="UP000000556">
    <property type="component" value="Chromosome"/>
</dbReference>
<evidence type="ECO:0000313" key="2">
    <source>
        <dbReference type="EMBL" id="AAN68122.1"/>
    </source>
</evidence>
<dbReference type="PATRIC" id="fig|160488.4.peg.2665"/>
<evidence type="ECO:0000313" key="3">
    <source>
        <dbReference type="Proteomes" id="UP000000556"/>
    </source>
</evidence>
<keyword evidence="3" id="KW-1185">Reference proteome</keyword>
<dbReference type="PaxDb" id="160488-PP_2510"/>
<dbReference type="BioCyc" id="PPUT160488:G1G01-2693-MONOMER"/>
<reference evidence="2 3" key="1">
    <citation type="journal article" date="2002" name="Environ. Microbiol.">
        <title>Complete genome sequence and comparative analysis of the metabolically versatile Pseudomonas putida KT2440.</title>
        <authorList>
            <person name="Nelson K.E."/>
            <person name="Weinel C."/>
            <person name="Paulsen I.T."/>
            <person name="Dodson R.J."/>
            <person name="Hilbert H."/>
            <person name="Martins dos Santos V.A."/>
            <person name="Fouts D.E."/>
            <person name="Gill S.R."/>
            <person name="Pop M."/>
            <person name="Holmes M."/>
            <person name="Brinkac L."/>
            <person name="Beanan M."/>
            <person name="DeBoy R.T."/>
            <person name="Daugherty S."/>
            <person name="Kolonay J."/>
            <person name="Madupu R."/>
            <person name="Nelson W."/>
            <person name="White O."/>
            <person name="Peterson J."/>
            <person name="Khouri H."/>
            <person name="Hance I."/>
            <person name="Chris Lee P."/>
            <person name="Holtzapple E."/>
            <person name="Scanlan D."/>
            <person name="Tran K."/>
            <person name="Moazzez A."/>
            <person name="Utterback T."/>
            <person name="Rizzo M."/>
            <person name="Lee K."/>
            <person name="Kosack D."/>
            <person name="Moestl D."/>
            <person name="Wedler H."/>
            <person name="Lauber J."/>
            <person name="Stjepandic D."/>
            <person name="Hoheisel J."/>
            <person name="Straetz M."/>
            <person name="Heim S."/>
            <person name="Kiewitz C."/>
            <person name="Eisen J.A."/>
            <person name="Timmis K.N."/>
            <person name="Dusterhoft A."/>
            <person name="Tummler B."/>
            <person name="Fraser C.M."/>
        </authorList>
    </citation>
    <scope>NUCLEOTIDE SEQUENCE [LARGE SCALE GENOMIC DNA]</scope>
    <source>
        <strain evidence="3">ATCC 47054 / DSM 6125 / CFBP 8728 / NCIMB 11950 / KT2440</strain>
    </source>
</reference>
<name>Q88JY3_PSEPK</name>
<dbReference type="STRING" id="160488.PP_2510"/>
<proteinExistence type="predicted"/>
<sequence>MLRSRPFRWVNCVFTRALCSLLEHPMNKLILPFAIFVSVIITGKIAEHYGLEGSWKVGLLCIVAAAVQIAVTRFQRHQRQKAEL</sequence>
<reference evidence="2 3" key="2">
    <citation type="journal article" date="2016" name="Environ. Microbiol.">
        <title>The revisited genome of Pseudomonas putida KT2440 enlightens its value as a robust metabolic chassis.</title>
        <authorList>
            <person name="Belda E."/>
            <person name="van Heck R.G."/>
            <person name="Lopez-Sanchez M.J."/>
            <person name="Cruveiller S."/>
            <person name="Barbe V."/>
            <person name="Fraser C."/>
            <person name="Klenk H.P."/>
            <person name="Petersen J."/>
            <person name="Morgat A."/>
            <person name="Nikel P.I."/>
            <person name="Vallenet D."/>
            <person name="Rouy Z."/>
            <person name="Sekowska A."/>
            <person name="Martins Dos Santos V.A."/>
            <person name="de Lorenzo V."/>
            <person name="Danchin A."/>
            <person name="Medigue C."/>
        </authorList>
    </citation>
    <scope>NUCLEOTIDE SEQUENCE [LARGE SCALE GENOMIC DNA]</scope>
    <source>
        <strain evidence="3">ATCC 47054 / DSM 6125 / CFBP 8728 / NCIMB 11950 / KT2440</strain>
    </source>
</reference>
<feature type="transmembrane region" description="Helical" evidence="1">
    <location>
        <begin position="29"/>
        <end position="47"/>
    </location>
</feature>